<dbReference type="RefSeq" id="WP_243843439.1">
    <property type="nucleotide sequence ID" value="NZ_JAAOZC010000006.1"/>
</dbReference>
<keyword evidence="6" id="KW-1185">Reference proteome</keyword>
<dbReference type="EMBL" id="JAAOZC010000006">
    <property type="protein sequence ID" value="NIJ08840.1"/>
    <property type="molecule type" value="Genomic_DNA"/>
</dbReference>
<gene>
    <name evidence="5" type="ORF">FHS31_002464</name>
</gene>
<dbReference type="PRINTS" id="PR00260">
    <property type="entry name" value="CHEMTRNSDUCR"/>
</dbReference>
<comment type="caution">
    <text evidence="5">The sequence shown here is derived from an EMBL/GenBank/DDBJ whole genome shotgun (WGS) entry which is preliminary data.</text>
</comment>
<evidence type="ECO:0000256" key="2">
    <source>
        <dbReference type="ARBA" id="ARBA00029447"/>
    </source>
</evidence>
<dbReference type="SMART" id="SM00283">
    <property type="entry name" value="MA"/>
    <property type="match status" value="1"/>
</dbReference>
<accession>A0ABX0TWL9</accession>
<dbReference type="PROSITE" id="PS50111">
    <property type="entry name" value="CHEMOTAXIS_TRANSDUC_2"/>
    <property type="match status" value="1"/>
</dbReference>
<name>A0ABX0TWL9_9SPHN</name>
<sequence>MESSSMVQDYLLIELPPEVMIDLPEEDIAIRLETYNGDGRLAADLAFVWEHASEIIMESADIMARKIAANRKHIGNTPESMIIERYRAHVTNKYTMPISRDWILQLALSGRELFHIKIPLPMVVAQTSHEFAALLEKIRTKFFNDRDMLRRLVTTLQRISLIETDIVFRQVSLLERRHTAAANVAAGETFKQTVVEILQSTVSDAATLQERTATTAGSTRGMLGKTSEVAAASEQSAVAMREAAQTAAGLIRAIEEARGEVEVAAGVATRAGEQSDQAVAVSRALSDHTQAIESILGLIRDIAGQTNLLALNATIEAARAGDAGRGFAVVAQEVKSLASQTARATDDIATKIGAIQGAARQTVDANSIIRATIGDVQSSAERIRRAMETQAQTVTMITAAVDETALAADAMSNTIAAIRTETEQVARDIDELETGFRAVDQSLSKLDQTTGEFVQRFAA</sequence>
<dbReference type="SUPFAM" id="SSF58104">
    <property type="entry name" value="Methyl-accepting chemotaxis protein (MCP) signaling domain"/>
    <property type="match status" value="1"/>
</dbReference>
<comment type="similarity">
    <text evidence="2">Belongs to the methyl-accepting chemotaxis (MCP) protein family.</text>
</comment>
<dbReference type="PANTHER" id="PTHR32089:SF112">
    <property type="entry name" value="LYSOZYME-LIKE PROTEIN-RELATED"/>
    <property type="match status" value="1"/>
</dbReference>
<dbReference type="InterPro" id="IPR004089">
    <property type="entry name" value="MCPsignal_dom"/>
</dbReference>
<evidence type="ECO:0000256" key="3">
    <source>
        <dbReference type="PROSITE-ProRule" id="PRU00284"/>
    </source>
</evidence>
<proteinExistence type="inferred from homology"/>
<feature type="domain" description="Methyl-accepting transducer" evidence="4">
    <location>
        <begin position="204"/>
        <end position="433"/>
    </location>
</feature>
<dbReference type="InterPro" id="IPR004090">
    <property type="entry name" value="Chemotax_Me-accpt_rcpt"/>
</dbReference>
<dbReference type="Gene3D" id="1.10.287.950">
    <property type="entry name" value="Methyl-accepting chemotaxis protein"/>
    <property type="match status" value="1"/>
</dbReference>
<protein>
    <submittedName>
        <fullName evidence="5">Methyl-accepting chemotaxis protein</fullName>
    </submittedName>
</protein>
<organism evidence="5 6">
    <name type="scientific">Sphingomonas vulcanisoli</name>
    <dbReference type="NCBI Taxonomy" id="1658060"/>
    <lineage>
        <taxon>Bacteria</taxon>
        <taxon>Pseudomonadati</taxon>
        <taxon>Pseudomonadota</taxon>
        <taxon>Alphaproteobacteria</taxon>
        <taxon>Sphingomonadales</taxon>
        <taxon>Sphingomonadaceae</taxon>
        <taxon>Sphingomonas</taxon>
    </lineage>
</organism>
<reference evidence="5 6" key="1">
    <citation type="submission" date="2020-03" db="EMBL/GenBank/DDBJ databases">
        <title>Genomic Encyclopedia of Type Strains, Phase III (KMG-III): the genomes of soil and plant-associated and newly described type strains.</title>
        <authorList>
            <person name="Whitman W."/>
        </authorList>
    </citation>
    <scope>NUCLEOTIDE SEQUENCE [LARGE SCALE GENOMIC DNA]</scope>
    <source>
        <strain evidence="5 6">CECT 8804</strain>
    </source>
</reference>
<dbReference type="Proteomes" id="UP000727456">
    <property type="component" value="Unassembled WGS sequence"/>
</dbReference>
<evidence type="ECO:0000313" key="5">
    <source>
        <dbReference type="EMBL" id="NIJ08840.1"/>
    </source>
</evidence>
<dbReference type="PANTHER" id="PTHR32089">
    <property type="entry name" value="METHYL-ACCEPTING CHEMOTAXIS PROTEIN MCPB"/>
    <property type="match status" value="1"/>
</dbReference>
<keyword evidence="1 3" id="KW-0807">Transducer</keyword>
<dbReference type="Pfam" id="PF00015">
    <property type="entry name" value="MCPsignal"/>
    <property type="match status" value="1"/>
</dbReference>
<evidence type="ECO:0000256" key="1">
    <source>
        <dbReference type="ARBA" id="ARBA00023224"/>
    </source>
</evidence>
<evidence type="ECO:0000259" key="4">
    <source>
        <dbReference type="PROSITE" id="PS50111"/>
    </source>
</evidence>
<evidence type="ECO:0000313" key="6">
    <source>
        <dbReference type="Proteomes" id="UP000727456"/>
    </source>
</evidence>